<comment type="subcellular location">
    <subcellularLocation>
        <location evidence="1">Cell membrane</location>
        <topology evidence="1">Multi-pass membrane protein</topology>
    </subcellularLocation>
</comment>
<protein>
    <submittedName>
        <fullName evidence="9">Threonine/serine exporter family protein</fullName>
    </submittedName>
</protein>
<feature type="transmembrane region" description="Helical" evidence="7">
    <location>
        <begin position="124"/>
        <end position="140"/>
    </location>
</feature>
<dbReference type="EMBL" id="JBCLPP010000002">
    <property type="protein sequence ID" value="MEY8244196.1"/>
    <property type="molecule type" value="Genomic_DNA"/>
</dbReference>
<evidence type="ECO:0000313" key="9">
    <source>
        <dbReference type="EMBL" id="MEY8244196.1"/>
    </source>
</evidence>
<evidence type="ECO:0000259" key="8">
    <source>
        <dbReference type="Pfam" id="PF06738"/>
    </source>
</evidence>
<evidence type="ECO:0000256" key="3">
    <source>
        <dbReference type="ARBA" id="ARBA00022692"/>
    </source>
</evidence>
<sequence length="264" mass="28710">MISTATMMTARTEAEETSRFLADYSSCLWSYGATCIRITKNVSRMALHFGYKVDMTIFPKHVSVAVTGLDNDDYALYTSAIDSVSVSYNANSLMSRLSWKVADGKLSLHDAMSAMDKIKHMPKMSIWTVMLLVVLANASFCRLFGGDIMAMGIVAFATLLGYTVKNICLTNGVDLRITVIIASYLSAVIGTAGYLFDCTGTPDIAIGTSVLYLIPGIPYINSVSDMLDGHYLCFFSRIMQAVILTGCIAAGLTLGFLTMNMDVF</sequence>
<gene>
    <name evidence="9" type="ORF">AAK873_01035</name>
</gene>
<evidence type="ECO:0000256" key="7">
    <source>
        <dbReference type="SAM" id="Phobius"/>
    </source>
</evidence>
<reference evidence="9 10" key="1">
    <citation type="submission" date="2024-03" db="EMBL/GenBank/DDBJ databases">
        <title>Mouse gut bacterial collection (mGBC) of GemPharmatech.</title>
        <authorList>
            <person name="He Y."/>
            <person name="Dong L."/>
            <person name="Wu D."/>
            <person name="Gao X."/>
            <person name="Lin Z."/>
        </authorList>
    </citation>
    <scope>NUCLEOTIDE SEQUENCE [LARGE SCALE GENOMIC DNA]</scope>
    <source>
        <strain evidence="9 10">54-13</strain>
    </source>
</reference>
<dbReference type="Pfam" id="PF06738">
    <property type="entry name" value="ThrE"/>
    <property type="match status" value="1"/>
</dbReference>
<dbReference type="InterPro" id="IPR050539">
    <property type="entry name" value="ThrE_Dicarb/AminoAcid_Exp"/>
</dbReference>
<evidence type="ECO:0000256" key="2">
    <source>
        <dbReference type="ARBA" id="ARBA00022475"/>
    </source>
</evidence>
<dbReference type="InterPro" id="IPR010619">
    <property type="entry name" value="ThrE-like_N"/>
</dbReference>
<evidence type="ECO:0000256" key="6">
    <source>
        <dbReference type="ARBA" id="ARBA00034125"/>
    </source>
</evidence>
<dbReference type="Proteomes" id="UP001565200">
    <property type="component" value="Unassembled WGS sequence"/>
</dbReference>
<evidence type="ECO:0000256" key="5">
    <source>
        <dbReference type="ARBA" id="ARBA00023136"/>
    </source>
</evidence>
<evidence type="ECO:0000256" key="1">
    <source>
        <dbReference type="ARBA" id="ARBA00004651"/>
    </source>
</evidence>
<dbReference type="PANTHER" id="PTHR34390:SF2">
    <property type="entry name" value="SUCCINATE TRANSPORTER SUBUNIT YJJP-RELATED"/>
    <property type="match status" value="1"/>
</dbReference>
<keyword evidence="2" id="KW-1003">Cell membrane</keyword>
<organism evidence="9 10">
    <name type="scientific">Heminiphilus faecis</name>
    <dbReference type="NCBI Taxonomy" id="2601703"/>
    <lineage>
        <taxon>Bacteria</taxon>
        <taxon>Pseudomonadati</taxon>
        <taxon>Bacteroidota</taxon>
        <taxon>Bacteroidia</taxon>
        <taxon>Bacteroidales</taxon>
        <taxon>Muribaculaceae</taxon>
        <taxon>Heminiphilus</taxon>
    </lineage>
</organism>
<keyword evidence="4 7" id="KW-1133">Transmembrane helix</keyword>
<accession>A0ABV4CS38</accession>
<feature type="transmembrane region" description="Helical" evidence="7">
    <location>
        <begin position="176"/>
        <end position="196"/>
    </location>
</feature>
<keyword evidence="10" id="KW-1185">Reference proteome</keyword>
<feature type="transmembrane region" description="Helical" evidence="7">
    <location>
        <begin position="146"/>
        <end position="164"/>
    </location>
</feature>
<comment type="similarity">
    <text evidence="6">Belongs to the ThrE exporter (TC 2.A.79) family.</text>
</comment>
<name>A0ABV4CS38_9BACT</name>
<dbReference type="RefSeq" id="WP_121698991.1">
    <property type="nucleotide sequence ID" value="NZ_JBCLPP010000002.1"/>
</dbReference>
<feature type="transmembrane region" description="Helical" evidence="7">
    <location>
        <begin position="202"/>
        <end position="220"/>
    </location>
</feature>
<proteinExistence type="inferred from homology"/>
<keyword evidence="3 7" id="KW-0812">Transmembrane</keyword>
<evidence type="ECO:0000256" key="4">
    <source>
        <dbReference type="ARBA" id="ARBA00022989"/>
    </source>
</evidence>
<feature type="transmembrane region" description="Helical" evidence="7">
    <location>
        <begin position="241"/>
        <end position="259"/>
    </location>
</feature>
<keyword evidence="5 7" id="KW-0472">Membrane</keyword>
<feature type="domain" description="Threonine/serine exporter-like N-terminal" evidence="8">
    <location>
        <begin position="21"/>
        <end position="256"/>
    </location>
</feature>
<dbReference type="PANTHER" id="PTHR34390">
    <property type="entry name" value="UPF0442 PROTEIN YJJB-RELATED"/>
    <property type="match status" value="1"/>
</dbReference>
<evidence type="ECO:0000313" key="10">
    <source>
        <dbReference type="Proteomes" id="UP001565200"/>
    </source>
</evidence>
<comment type="caution">
    <text evidence="9">The sequence shown here is derived from an EMBL/GenBank/DDBJ whole genome shotgun (WGS) entry which is preliminary data.</text>
</comment>